<comment type="caution">
    <text evidence="1">The sequence shown here is derived from an EMBL/GenBank/DDBJ whole genome shotgun (WGS) entry which is preliminary data.</text>
</comment>
<dbReference type="EMBL" id="VEVO01000022">
    <property type="protein sequence ID" value="KAF0023404.1"/>
    <property type="molecule type" value="Genomic_DNA"/>
</dbReference>
<evidence type="ECO:0000313" key="2">
    <source>
        <dbReference type="Proteomes" id="UP000438429"/>
    </source>
</evidence>
<name>A0A6A4RY93_SCOMX</name>
<evidence type="ECO:0000313" key="1">
    <source>
        <dbReference type="EMBL" id="KAF0023404.1"/>
    </source>
</evidence>
<reference evidence="1 2" key="1">
    <citation type="submission" date="2019-06" db="EMBL/GenBank/DDBJ databases">
        <title>Draft genomes of female and male turbot (Scophthalmus maximus).</title>
        <authorList>
            <person name="Xu H."/>
            <person name="Xu X.-W."/>
            <person name="Shao C."/>
            <person name="Chen S."/>
        </authorList>
    </citation>
    <scope>NUCLEOTIDE SEQUENCE [LARGE SCALE GENOMIC DNA]</scope>
    <source>
        <strain evidence="1">Ysfricsl-2016a</strain>
        <tissue evidence="1">Blood</tissue>
    </source>
</reference>
<organism evidence="1 2">
    <name type="scientific">Scophthalmus maximus</name>
    <name type="common">Turbot</name>
    <name type="synonym">Psetta maxima</name>
    <dbReference type="NCBI Taxonomy" id="52904"/>
    <lineage>
        <taxon>Eukaryota</taxon>
        <taxon>Metazoa</taxon>
        <taxon>Chordata</taxon>
        <taxon>Craniata</taxon>
        <taxon>Vertebrata</taxon>
        <taxon>Euteleostomi</taxon>
        <taxon>Actinopterygii</taxon>
        <taxon>Neopterygii</taxon>
        <taxon>Teleostei</taxon>
        <taxon>Neoteleostei</taxon>
        <taxon>Acanthomorphata</taxon>
        <taxon>Carangaria</taxon>
        <taxon>Pleuronectiformes</taxon>
        <taxon>Pleuronectoidei</taxon>
        <taxon>Scophthalmidae</taxon>
        <taxon>Scophthalmus</taxon>
    </lineage>
</organism>
<accession>A0A6A4RY93</accession>
<protein>
    <submittedName>
        <fullName evidence="1">Uncharacterized protein</fullName>
    </submittedName>
</protein>
<gene>
    <name evidence="1" type="ORF">F2P81_024034</name>
</gene>
<sequence length="105" mass="11822">MASSEGTNKSNTVQAVSVCLSNAVVEHKGFGAERRKKTSSLLPESIWTLDAGQEKTNTVQTTKEHDLPEKKRKVKSDWTDQFHFIIPDHPIAKPRCVIVPEDHER</sequence>
<proteinExistence type="predicted"/>
<dbReference type="AlphaFoldDB" id="A0A6A4RY93"/>
<dbReference type="Proteomes" id="UP000438429">
    <property type="component" value="Unassembled WGS sequence"/>
</dbReference>